<name>A0A2Z5JHL1_STRAR</name>
<dbReference type="Gene3D" id="3.40.640.10">
    <property type="entry name" value="Type I PLP-dependent aspartate aminotransferase-like (Major domain)"/>
    <property type="match status" value="1"/>
</dbReference>
<organism evidence="9 10">
    <name type="scientific">Streptomyces atratus</name>
    <dbReference type="NCBI Taxonomy" id="1893"/>
    <lineage>
        <taxon>Bacteria</taxon>
        <taxon>Bacillati</taxon>
        <taxon>Actinomycetota</taxon>
        <taxon>Actinomycetes</taxon>
        <taxon>Kitasatosporales</taxon>
        <taxon>Streptomycetaceae</taxon>
        <taxon>Streptomyces</taxon>
    </lineage>
</organism>
<evidence type="ECO:0000256" key="5">
    <source>
        <dbReference type="ARBA" id="ARBA00048780"/>
    </source>
</evidence>
<comment type="catalytic activity">
    <reaction evidence="5">
        <text>L-homocysteine + H2O = 2-oxobutanoate + hydrogen sulfide + NH4(+) + H(+)</text>
        <dbReference type="Rhea" id="RHEA:14501"/>
        <dbReference type="ChEBI" id="CHEBI:15377"/>
        <dbReference type="ChEBI" id="CHEBI:15378"/>
        <dbReference type="ChEBI" id="CHEBI:16763"/>
        <dbReference type="ChEBI" id="CHEBI:28938"/>
        <dbReference type="ChEBI" id="CHEBI:29919"/>
        <dbReference type="ChEBI" id="CHEBI:58199"/>
        <dbReference type="EC" id="4.4.1.2"/>
    </reaction>
    <physiologicalReaction direction="left-to-right" evidence="5">
        <dbReference type="Rhea" id="RHEA:14502"/>
    </physiologicalReaction>
</comment>
<protein>
    <recommendedName>
        <fullName evidence="3">homocysteine desulfhydrase</fullName>
        <ecNumber evidence="3">4.4.1.2</ecNumber>
    </recommendedName>
    <alternativeName>
        <fullName evidence="4">Homocysteine desulfhydrase</fullName>
    </alternativeName>
</protein>
<reference evidence="9 10" key="1">
    <citation type="journal article" date="2018" name="Front. Microbiol.">
        <title>Genome Sequencing of Streptomyces atratus SCSIOZH16 and Activation Production of Nocardamine via Metabolic Engineering.</title>
        <authorList>
            <person name="Li Y."/>
            <person name="Zhang C."/>
            <person name="Liu C."/>
            <person name="Ju J."/>
            <person name="Ma J."/>
        </authorList>
    </citation>
    <scope>NUCLEOTIDE SEQUENCE [LARGE SCALE GENOMIC DNA]</scope>
    <source>
        <strain evidence="9 10">SCSIO_ZH16</strain>
    </source>
</reference>
<evidence type="ECO:0000256" key="6">
    <source>
        <dbReference type="ARBA" id="ARBA00052699"/>
    </source>
</evidence>
<evidence type="ECO:0000256" key="7">
    <source>
        <dbReference type="PIRSR" id="PIRSR001434-2"/>
    </source>
</evidence>
<sequence length="396" mass="42396">MDSFLALETLLAHADADPEELSVAPPIHQAVNYSAATAEEFDALNEQSRPPHYYRRYGNPTQARLERVVAAAEGAEAALATASGMGAITTTLVALLSQGDHVVAQHSMYGGTLSLLRDVAPRFGIEVTFVDQTDTDAFARALTPDTKLIMLETPSNPLLRLTDVNAVTALARARGILTFADNTVATPFNQRPLEQGVDLVMHSVTKAISGHADVQAGIVLGSDELIERLWKAHTMVGSVISPFDAWLALRGLRTLSLRAERQNRCAQAVAEYLAGHPAVRTVNYPGLPGHPQHDLAKRQMRGFGGLLSFELRGGRLAAEQLISALCLPVRSPSLGGTRSTLVRPAAMWSNELTEEELAEAGVPVGLIRFAVGLEHEADLIVDLGQGLAGPDSENVE</sequence>
<dbReference type="FunFam" id="3.40.640.10:FF:000046">
    <property type="entry name" value="Cystathionine gamma-lyase"/>
    <property type="match status" value="1"/>
</dbReference>
<dbReference type="InterPro" id="IPR015424">
    <property type="entry name" value="PyrdxlP-dep_Trfase"/>
</dbReference>
<dbReference type="PANTHER" id="PTHR11808">
    <property type="entry name" value="TRANS-SULFURATION ENZYME FAMILY MEMBER"/>
    <property type="match status" value="1"/>
</dbReference>
<feature type="modified residue" description="N6-(pyridoxal phosphate)lysine" evidence="7">
    <location>
        <position position="206"/>
    </location>
</feature>
<dbReference type="AlphaFoldDB" id="A0A2Z5JHL1"/>
<accession>A0A2Z5JHL1</accession>
<proteinExistence type="inferred from homology"/>
<dbReference type="GO" id="GO:0018826">
    <property type="term" value="F:methionine gamma-lyase activity"/>
    <property type="evidence" value="ECO:0007669"/>
    <property type="project" value="UniProtKB-EC"/>
</dbReference>
<dbReference type="EC" id="4.4.1.2" evidence="3"/>
<dbReference type="RefSeq" id="WP_114246196.1">
    <property type="nucleotide sequence ID" value="NZ_CP027306.1"/>
</dbReference>
<evidence type="ECO:0000256" key="2">
    <source>
        <dbReference type="ARBA" id="ARBA00022898"/>
    </source>
</evidence>
<dbReference type="GeneID" id="95521756"/>
<evidence type="ECO:0000256" key="1">
    <source>
        <dbReference type="ARBA" id="ARBA00001933"/>
    </source>
</evidence>
<evidence type="ECO:0000256" key="8">
    <source>
        <dbReference type="RuleBase" id="RU362118"/>
    </source>
</evidence>
<keyword evidence="2 7" id="KW-0663">Pyridoxal phosphate</keyword>
<comment type="similarity">
    <text evidence="8">Belongs to the trans-sulfuration enzymes family.</text>
</comment>
<evidence type="ECO:0000313" key="10">
    <source>
        <dbReference type="Proteomes" id="UP000252698"/>
    </source>
</evidence>
<dbReference type="GO" id="GO:0019346">
    <property type="term" value="P:transsulfuration"/>
    <property type="evidence" value="ECO:0007669"/>
    <property type="project" value="InterPro"/>
</dbReference>
<dbReference type="CDD" id="cd00614">
    <property type="entry name" value="CGS_like"/>
    <property type="match status" value="1"/>
</dbReference>
<dbReference type="Gene3D" id="3.90.1150.10">
    <property type="entry name" value="Aspartate Aminotransferase, domain 1"/>
    <property type="match status" value="1"/>
</dbReference>
<dbReference type="GO" id="GO:0005737">
    <property type="term" value="C:cytoplasm"/>
    <property type="evidence" value="ECO:0007669"/>
    <property type="project" value="TreeGrafter"/>
</dbReference>
<dbReference type="InterPro" id="IPR015421">
    <property type="entry name" value="PyrdxlP-dep_Trfase_major"/>
</dbReference>
<dbReference type="InterPro" id="IPR000277">
    <property type="entry name" value="Cys/Met-Metab_PyrdxlP-dep_enz"/>
</dbReference>
<evidence type="ECO:0000256" key="3">
    <source>
        <dbReference type="ARBA" id="ARBA00047175"/>
    </source>
</evidence>
<dbReference type="SUPFAM" id="SSF53383">
    <property type="entry name" value="PLP-dependent transferases"/>
    <property type="match status" value="1"/>
</dbReference>
<dbReference type="EMBL" id="CP027306">
    <property type="protein sequence ID" value="AXE79714.1"/>
    <property type="molecule type" value="Genomic_DNA"/>
</dbReference>
<dbReference type="Proteomes" id="UP000252698">
    <property type="component" value="Chromosome"/>
</dbReference>
<comment type="cofactor">
    <cofactor evidence="1 8">
        <name>pyridoxal 5'-phosphate</name>
        <dbReference type="ChEBI" id="CHEBI:597326"/>
    </cofactor>
</comment>
<dbReference type="GO" id="GO:0047982">
    <property type="term" value="F:homocysteine desulfhydrase activity"/>
    <property type="evidence" value="ECO:0007669"/>
    <property type="project" value="UniProtKB-EC"/>
</dbReference>
<gene>
    <name evidence="9" type="ORF">C5746_25455</name>
</gene>
<keyword evidence="9" id="KW-0456">Lyase</keyword>
<dbReference type="PIRSF" id="PIRSF001434">
    <property type="entry name" value="CGS"/>
    <property type="match status" value="1"/>
</dbReference>
<dbReference type="InterPro" id="IPR015422">
    <property type="entry name" value="PyrdxlP-dep_Trfase_small"/>
</dbReference>
<evidence type="ECO:0000256" key="4">
    <source>
        <dbReference type="ARBA" id="ARBA00047199"/>
    </source>
</evidence>
<dbReference type="GO" id="GO:0030170">
    <property type="term" value="F:pyridoxal phosphate binding"/>
    <property type="evidence" value="ECO:0007669"/>
    <property type="project" value="InterPro"/>
</dbReference>
<dbReference type="PANTHER" id="PTHR11808:SF80">
    <property type="entry name" value="CYSTATHIONINE GAMMA-LYASE"/>
    <property type="match status" value="1"/>
</dbReference>
<dbReference type="Pfam" id="PF01053">
    <property type="entry name" value="Cys_Met_Meta_PP"/>
    <property type="match status" value="1"/>
</dbReference>
<comment type="catalytic activity">
    <reaction evidence="6">
        <text>L-methionine + H2O = methanethiol + 2-oxobutanoate + NH4(+)</text>
        <dbReference type="Rhea" id="RHEA:23800"/>
        <dbReference type="ChEBI" id="CHEBI:15377"/>
        <dbReference type="ChEBI" id="CHEBI:16007"/>
        <dbReference type="ChEBI" id="CHEBI:16763"/>
        <dbReference type="ChEBI" id="CHEBI:28938"/>
        <dbReference type="ChEBI" id="CHEBI:57844"/>
        <dbReference type="EC" id="4.4.1.11"/>
    </reaction>
    <physiologicalReaction direction="left-to-right" evidence="6">
        <dbReference type="Rhea" id="RHEA:23801"/>
    </physiologicalReaction>
</comment>
<dbReference type="KEGG" id="sata:C5746_25455"/>
<evidence type="ECO:0000313" key="9">
    <source>
        <dbReference type="EMBL" id="AXE79714.1"/>
    </source>
</evidence>